<feature type="compositionally biased region" description="Low complexity" evidence="1">
    <location>
        <begin position="163"/>
        <end position="172"/>
    </location>
</feature>
<protein>
    <submittedName>
        <fullName evidence="2">(northern house mosquito) hypothetical protein</fullName>
    </submittedName>
</protein>
<evidence type="ECO:0000313" key="2">
    <source>
        <dbReference type="EMBL" id="CAG6453934.1"/>
    </source>
</evidence>
<dbReference type="EMBL" id="HBUE01024119">
    <property type="protein sequence ID" value="CAG6453934.1"/>
    <property type="molecule type" value="Transcribed_RNA"/>
</dbReference>
<dbReference type="AlphaFoldDB" id="A0A8D8ADM8"/>
<reference evidence="2" key="1">
    <citation type="submission" date="2021-05" db="EMBL/GenBank/DDBJ databases">
        <authorList>
            <person name="Alioto T."/>
            <person name="Alioto T."/>
            <person name="Gomez Garrido J."/>
        </authorList>
    </citation>
    <scope>NUCLEOTIDE SEQUENCE</scope>
</reference>
<feature type="compositionally biased region" description="Basic and acidic residues" evidence="1">
    <location>
        <begin position="7"/>
        <end position="17"/>
    </location>
</feature>
<name>A0A8D8ADM8_CULPI</name>
<proteinExistence type="predicted"/>
<sequence length="172" mass="18352">MHSPRHHAGDGRQREGLQAHQAPGSTRSSCHREAREAAEAGSGAQTSPEAPGVPRAGPPARQGLQGVPPEQRRQGRSPQQGHHELPRERRTRTEEGTGAHREGTYAAVDGRGRGGLPQAYRSEERQTVGVPAVANGRVHREPHGDGEAAQGRPEEDEGRRGRAQAAQEAHGA</sequence>
<organism evidence="2">
    <name type="scientific">Culex pipiens</name>
    <name type="common">House mosquito</name>
    <dbReference type="NCBI Taxonomy" id="7175"/>
    <lineage>
        <taxon>Eukaryota</taxon>
        <taxon>Metazoa</taxon>
        <taxon>Ecdysozoa</taxon>
        <taxon>Arthropoda</taxon>
        <taxon>Hexapoda</taxon>
        <taxon>Insecta</taxon>
        <taxon>Pterygota</taxon>
        <taxon>Neoptera</taxon>
        <taxon>Endopterygota</taxon>
        <taxon>Diptera</taxon>
        <taxon>Nematocera</taxon>
        <taxon>Culicoidea</taxon>
        <taxon>Culicidae</taxon>
        <taxon>Culicinae</taxon>
        <taxon>Culicini</taxon>
        <taxon>Culex</taxon>
        <taxon>Culex</taxon>
    </lineage>
</organism>
<accession>A0A8D8ADM8</accession>
<feature type="region of interest" description="Disordered" evidence="1">
    <location>
        <begin position="1"/>
        <end position="172"/>
    </location>
</feature>
<feature type="compositionally biased region" description="Basic and acidic residues" evidence="1">
    <location>
        <begin position="81"/>
        <end position="103"/>
    </location>
</feature>
<evidence type="ECO:0000256" key="1">
    <source>
        <dbReference type="SAM" id="MobiDB-lite"/>
    </source>
</evidence>
<feature type="compositionally biased region" description="Low complexity" evidence="1">
    <location>
        <begin position="39"/>
        <end position="63"/>
    </location>
</feature>